<dbReference type="GO" id="GO:0019748">
    <property type="term" value="P:secondary metabolic process"/>
    <property type="evidence" value="ECO:0007669"/>
    <property type="project" value="TreeGrafter"/>
</dbReference>
<sequence>MAARLRPLLVDIHSHVYLPRYASLLRARKDVPRIFTRTNAAGAQEDRLVILTDEPTDQGRPVGPQYWDRQAKLQFMDQHGIDCSVISSANPWLDFLSASDAYETAQDLNRDLEEYCATSPAISSDVDPRGFKRLYGFGLLPLVPGISVDKIVDTVRQIEKLPHLRGIIIGTRGLGDGLDDDALDPVWEALEKARLVSFIHPHYGIGKEAWGKEQSHVLPLALGFPFETTIAITRMILAGVLDRHPNLRILLAHSGGVLPQLSSRLASCIAHDPVVASRLRHDARAYLGMLYYDAVAYGSAELAFVADVAKRGRSHLGITTASDDGTKRLLWGTDHPFFPPLEASEKWRSVVDNLDAIDGVETWNQSQKDAVRGGNAVDLFFADSE</sequence>
<dbReference type="OrthoDB" id="191270at2759"/>
<dbReference type="AlphaFoldDB" id="A0A165R106"/>
<dbReference type="InterPro" id="IPR006680">
    <property type="entry name" value="Amidohydro-rel"/>
</dbReference>
<accession>A0A165R106</accession>
<dbReference type="GO" id="GO:0016831">
    <property type="term" value="F:carboxy-lyase activity"/>
    <property type="evidence" value="ECO:0007669"/>
    <property type="project" value="UniProtKB-KW"/>
</dbReference>
<dbReference type="GO" id="GO:0016787">
    <property type="term" value="F:hydrolase activity"/>
    <property type="evidence" value="ECO:0007669"/>
    <property type="project" value="UniProtKB-KW"/>
</dbReference>
<comment type="similarity">
    <text evidence="3">Belongs to the metallo-dependent hydrolases superfamily.</text>
</comment>
<dbReference type="GO" id="GO:0005829">
    <property type="term" value="C:cytosol"/>
    <property type="evidence" value="ECO:0007669"/>
    <property type="project" value="TreeGrafter"/>
</dbReference>
<gene>
    <name evidence="5" type="ORF">EXIGLDRAFT_716302</name>
</gene>
<keyword evidence="6" id="KW-1185">Reference proteome</keyword>
<evidence type="ECO:0000256" key="3">
    <source>
        <dbReference type="RuleBase" id="RU366045"/>
    </source>
</evidence>
<dbReference type="Pfam" id="PF04909">
    <property type="entry name" value="Amidohydro_2"/>
    <property type="match status" value="1"/>
</dbReference>
<evidence type="ECO:0000256" key="2">
    <source>
        <dbReference type="ARBA" id="ARBA00023239"/>
    </source>
</evidence>
<evidence type="ECO:0000256" key="1">
    <source>
        <dbReference type="ARBA" id="ARBA00022793"/>
    </source>
</evidence>
<keyword evidence="1 3" id="KW-0210">Decarboxylase</keyword>
<dbReference type="SUPFAM" id="SSF51556">
    <property type="entry name" value="Metallo-dependent hydrolases"/>
    <property type="match status" value="1"/>
</dbReference>
<name>A0A165R106_EXIGL</name>
<dbReference type="EMBL" id="KV425882">
    <property type="protein sequence ID" value="KZW04342.1"/>
    <property type="molecule type" value="Genomic_DNA"/>
</dbReference>
<evidence type="ECO:0000313" key="6">
    <source>
        <dbReference type="Proteomes" id="UP000077266"/>
    </source>
</evidence>
<protein>
    <submittedName>
        <fullName evidence="5">Amidohydrolase 2</fullName>
    </submittedName>
</protein>
<evidence type="ECO:0000313" key="5">
    <source>
        <dbReference type="EMBL" id="KZW04342.1"/>
    </source>
</evidence>
<dbReference type="InParanoid" id="A0A165R106"/>
<proteinExistence type="inferred from homology"/>
<dbReference type="Gene3D" id="3.20.20.140">
    <property type="entry name" value="Metal-dependent hydrolases"/>
    <property type="match status" value="1"/>
</dbReference>
<organism evidence="5 6">
    <name type="scientific">Exidia glandulosa HHB12029</name>
    <dbReference type="NCBI Taxonomy" id="1314781"/>
    <lineage>
        <taxon>Eukaryota</taxon>
        <taxon>Fungi</taxon>
        <taxon>Dikarya</taxon>
        <taxon>Basidiomycota</taxon>
        <taxon>Agaricomycotina</taxon>
        <taxon>Agaricomycetes</taxon>
        <taxon>Auriculariales</taxon>
        <taxon>Exidiaceae</taxon>
        <taxon>Exidia</taxon>
    </lineage>
</organism>
<evidence type="ECO:0000259" key="4">
    <source>
        <dbReference type="Pfam" id="PF04909"/>
    </source>
</evidence>
<feature type="domain" description="Amidohydrolase-related" evidence="4">
    <location>
        <begin position="138"/>
        <end position="381"/>
    </location>
</feature>
<dbReference type="PANTHER" id="PTHR21240:SF28">
    <property type="entry name" value="ISO-OROTATE DECARBOXYLASE (EUROFUNG)"/>
    <property type="match status" value="1"/>
</dbReference>
<dbReference type="InterPro" id="IPR032466">
    <property type="entry name" value="Metal_Hydrolase"/>
</dbReference>
<dbReference type="Proteomes" id="UP000077266">
    <property type="component" value="Unassembled WGS sequence"/>
</dbReference>
<reference evidence="5 6" key="1">
    <citation type="journal article" date="2016" name="Mol. Biol. Evol.">
        <title>Comparative Genomics of Early-Diverging Mushroom-Forming Fungi Provides Insights into the Origins of Lignocellulose Decay Capabilities.</title>
        <authorList>
            <person name="Nagy L.G."/>
            <person name="Riley R."/>
            <person name="Tritt A."/>
            <person name="Adam C."/>
            <person name="Daum C."/>
            <person name="Floudas D."/>
            <person name="Sun H."/>
            <person name="Yadav J.S."/>
            <person name="Pangilinan J."/>
            <person name="Larsson K.H."/>
            <person name="Matsuura K."/>
            <person name="Barry K."/>
            <person name="Labutti K."/>
            <person name="Kuo R."/>
            <person name="Ohm R.A."/>
            <person name="Bhattacharya S.S."/>
            <person name="Shirouzu T."/>
            <person name="Yoshinaga Y."/>
            <person name="Martin F.M."/>
            <person name="Grigoriev I.V."/>
            <person name="Hibbett D.S."/>
        </authorList>
    </citation>
    <scope>NUCLEOTIDE SEQUENCE [LARGE SCALE GENOMIC DNA]</scope>
    <source>
        <strain evidence="5 6">HHB12029</strain>
    </source>
</reference>
<dbReference type="InterPro" id="IPR032465">
    <property type="entry name" value="ACMSD"/>
</dbReference>
<keyword evidence="2 3" id="KW-0456">Lyase</keyword>
<dbReference type="PANTHER" id="PTHR21240">
    <property type="entry name" value="2-AMINO-3-CARBOXYLMUCONATE-6-SEMIALDEHYDE DECARBOXYLASE"/>
    <property type="match status" value="1"/>
</dbReference>
<dbReference type="STRING" id="1314781.A0A165R106"/>
<keyword evidence="5" id="KW-0378">Hydrolase</keyword>